<dbReference type="EMBL" id="CADIKM010000012">
    <property type="protein sequence ID" value="CAB3790279.1"/>
    <property type="molecule type" value="Genomic_DNA"/>
</dbReference>
<evidence type="ECO:0000256" key="1">
    <source>
        <dbReference type="SAM" id="MobiDB-lite"/>
    </source>
</evidence>
<evidence type="ECO:0000313" key="3">
    <source>
        <dbReference type="Proteomes" id="UP000494115"/>
    </source>
</evidence>
<dbReference type="AlphaFoldDB" id="A0A6S7B7D0"/>
<reference evidence="2 3" key="1">
    <citation type="submission" date="2020-04" db="EMBL/GenBank/DDBJ databases">
        <authorList>
            <person name="De Canck E."/>
        </authorList>
    </citation>
    <scope>NUCLEOTIDE SEQUENCE [LARGE SCALE GENOMIC DNA]</scope>
    <source>
        <strain evidence="2 3">LMG 28138</strain>
    </source>
</reference>
<proteinExistence type="predicted"/>
<protein>
    <submittedName>
        <fullName evidence="2">Uncharacterized protein</fullName>
    </submittedName>
</protein>
<evidence type="ECO:0000313" key="2">
    <source>
        <dbReference type="EMBL" id="CAB3790279.1"/>
    </source>
</evidence>
<name>A0A6S7B7D0_9BURK</name>
<organism evidence="2 3">
    <name type="scientific">Pararobbsia alpina</name>
    <dbReference type="NCBI Taxonomy" id="621374"/>
    <lineage>
        <taxon>Bacteria</taxon>
        <taxon>Pseudomonadati</taxon>
        <taxon>Pseudomonadota</taxon>
        <taxon>Betaproteobacteria</taxon>
        <taxon>Burkholderiales</taxon>
        <taxon>Burkholderiaceae</taxon>
        <taxon>Pararobbsia</taxon>
    </lineage>
</organism>
<dbReference type="RefSeq" id="WP_175105500.1">
    <property type="nucleotide sequence ID" value="NZ_CADIKM010000012.1"/>
</dbReference>
<sequence length="53" mass="5641">MSDFAPLGSFSLLDELGPTETTWQPNAFRASSIAPPQPLSSSVHEAVPRSELA</sequence>
<keyword evidence="3" id="KW-1185">Reference proteome</keyword>
<accession>A0A6S7B7D0</accession>
<feature type="region of interest" description="Disordered" evidence="1">
    <location>
        <begin position="15"/>
        <end position="53"/>
    </location>
</feature>
<dbReference type="Proteomes" id="UP000494115">
    <property type="component" value="Unassembled WGS sequence"/>
</dbReference>
<gene>
    <name evidence="2" type="ORF">LMG28138_02956</name>
</gene>